<name>A0AAV4WX18_CAEEX</name>
<keyword evidence="5 12" id="KW-0812">Transmembrane</keyword>
<evidence type="ECO:0000256" key="5">
    <source>
        <dbReference type="ARBA" id="ARBA00022692"/>
    </source>
</evidence>
<feature type="transmembrane region" description="Helical" evidence="13">
    <location>
        <begin position="336"/>
        <end position="360"/>
    </location>
</feature>
<keyword evidence="10 12" id="KW-0739">Sodium transport</keyword>
<dbReference type="Proteomes" id="UP001054945">
    <property type="component" value="Unassembled WGS sequence"/>
</dbReference>
<reference evidence="14 15" key="1">
    <citation type="submission" date="2021-06" db="EMBL/GenBank/DDBJ databases">
        <title>Caerostris extrusa draft genome.</title>
        <authorList>
            <person name="Kono N."/>
            <person name="Arakawa K."/>
        </authorList>
    </citation>
    <scope>NUCLEOTIDE SEQUENCE [LARGE SCALE GENOMIC DNA]</scope>
</reference>
<evidence type="ECO:0000256" key="9">
    <source>
        <dbReference type="ARBA" id="ARBA00023136"/>
    </source>
</evidence>
<dbReference type="EMBL" id="BPLR01016874">
    <property type="protein sequence ID" value="GIY87026.1"/>
    <property type="molecule type" value="Genomic_DNA"/>
</dbReference>
<accession>A0AAV4WX18</accession>
<proteinExistence type="inferred from homology"/>
<comment type="subcellular location">
    <subcellularLocation>
        <location evidence="1">Membrane</location>
        <topology evidence="1">Multi-pass membrane protein</topology>
    </subcellularLocation>
</comment>
<evidence type="ECO:0000256" key="3">
    <source>
        <dbReference type="ARBA" id="ARBA00022448"/>
    </source>
</evidence>
<dbReference type="InterPro" id="IPR001873">
    <property type="entry name" value="ENaC"/>
</dbReference>
<keyword evidence="9 13" id="KW-0472">Membrane</keyword>
<evidence type="ECO:0000256" key="11">
    <source>
        <dbReference type="ARBA" id="ARBA00023303"/>
    </source>
</evidence>
<evidence type="ECO:0000256" key="10">
    <source>
        <dbReference type="ARBA" id="ARBA00023201"/>
    </source>
</evidence>
<evidence type="ECO:0000256" key="8">
    <source>
        <dbReference type="ARBA" id="ARBA00023065"/>
    </source>
</evidence>
<evidence type="ECO:0000313" key="15">
    <source>
        <dbReference type="Proteomes" id="UP001054945"/>
    </source>
</evidence>
<protein>
    <submittedName>
        <fullName evidence="14">Uncharacterized protein</fullName>
    </submittedName>
</protein>
<dbReference type="AlphaFoldDB" id="A0AAV4WX18"/>
<keyword evidence="8 12" id="KW-0406">Ion transport</keyword>
<evidence type="ECO:0000256" key="4">
    <source>
        <dbReference type="ARBA" id="ARBA00022461"/>
    </source>
</evidence>
<sequence length="390" mass="45237">MEIEVSLYGLGVLESFKWAAFITCFTIFFYQSGGFYSNYYSYPTTINIAVKPATDFKFPAITFCHNNVYGKKLDDRRDSLCIASIREVSDFLTRYTHAKYRATTENFPKMQFLPSSFQQKEPETRDLVSEAILEKEVTLFYTNFKVLVSETFYPWDTPELLFYIHSPFDPITLLQGKTLRPGFQYSINVDLEEEHLLESPYPTNCTDYNASWKASNKTGPRSQEMCRQTCLKHYSKKCYDCYYGLAMYENSADVCPLRPHVCFVKNRDELWANLQTCVKNCKNKLCVKLEYQYTLVEKPLMHISDRIDLTIYVKDAKVVVLSHKPLYGKWDLFSDIGGLIGCWLGISVWALVGIIESFSYKASKMMHKIKQTPRDPLSSQDKFSLQQQLA</sequence>
<evidence type="ECO:0000256" key="7">
    <source>
        <dbReference type="ARBA" id="ARBA00023053"/>
    </source>
</evidence>
<keyword evidence="11 12" id="KW-0407">Ion channel</keyword>
<evidence type="ECO:0000256" key="1">
    <source>
        <dbReference type="ARBA" id="ARBA00004141"/>
    </source>
</evidence>
<keyword evidence="3 12" id="KW-0813">Transport</keyword>
<dbReference type="PRINTS" id="PR01078">
    <property type="entry name" value="AMINACHANNEL"/>
</dbReference>
<dbReference type="GO" id="GO:0015280">
    <property type="term" value="F:ligand-gated sodium channel activity"/>
    <property type="evidence" value="ECO:0007669"/>
    <property type="project" value="TreeGrafter"/>
</dbReference>
<organism evidence="14 15">
    <name type="scientific">Caerostris extrusa</name>
    <name type="common">Bark spider</name>
    <name type="synonym">Caerostris bankana</name>
    <dbReference type="NCBI Taxonomy" id="172846"/>
    <lineage>
        <taxon>Eukaryota</taxon>
        <taxon>Metazoa</taxon>
        <taxon>Ecdysozoa</taxon>
        <taxon>Arthropoda</taxon>
        <taxon>Chelicerata</taxon>
        <taxon>Arachnida</taxon>
        <taxon>Araneae</taxon>
        <taxon>Araneomorphae</taxon>
        <taxon>Entelegynae</taxon>
        <taxon>Araneoidea</taxon>
        <taxon>Araneidae</taxon>
        <taxon>Caerostris</taxon>
    </lineage>
</organism>
<dbReference type="Pfam" id="PF00858">
    <property type="entry name" value="ASC"/>
    <property type="match status" value="2"/>
</dbReference>
<keyword evidence="15" id="KW-1185">Reference proteome</keyword>
<evidence type="ECO:0000256" key="2">
    <source>
        <dbReference type="ARBA" id="ARBA00007193"/>
    </source>
</evidence>
<evidence type="ECO:0000256" key="12">
    <source>
        <dbReference type="RuleBase" id="RU000679"/>
    </source>
</evidence>
<keyword evidence="4 12" id="KW-0894">Sodium channel</keyword>
<evidence type="ECO:0000313" key="14">
    <source>
        <dbReference type="EMBL" id="GIY87026.1"/>
    </source>
</evidence>
<evidence type="ECO:0000256" key="6">
    <source>
        <dbReference type="ARBA" id="ARBA00022989"/>
    </source>
</evidence>
<keyword evidence="7" id="KW-0915">Sodium</keyword>
<keyword evidence="6 13" id="KW-1133">Transmembrane helix</keyword>
<dbReference type="GO" id="GO:0005886">
    <property type="term" value="C:plasma membrane"/>
    <property type="evidence" value="ECO:0007669"/>
    <property type="project" value="TreeGrafter"/>
</dbReference>
<evidence type="ECO:0000256" key="13">
    <source>
        <dbReference type="SAM" id="Phobius"/>
    </source>
</evidence>
<dbReference type="Gene3D" id="1.10.287.770">
    <property type="entry name" value="YojJ-like"/>
    <property type="match status" value="1"/>
</dbReference>
<comment type="similarity">
    <text evidence="2 12">Belongs to the amiloride-sensitive sodium channel (TC 1.A.6) family.</text>
</comment>
<dbReference type="PANTHER" id="PTHR11690">
    <property type="entry name" value="AMILORIDE-SENSITIVE SODIUM CHANNEL-RELATED"/>
    <property type="match status" value="1"/>
</dbReference>
<comment type="caution">
    <text evidence="14">The sequence shown here is derived from an EMBL/GenBank/DDBJ whole genome shotgun (WGS) entry which is preliminary data.</text>
</comment>
<gene>
    <name evidence="14" type="primary">AVEN_235582_1</name>
    <name evidence="14" type="ORF">CEXT_364821</name>
</gene>